<dbReference type="CDD" id="cd00761">
    <property type="entry name" value="Glyco_tranf_GTA_type"/>
    <property type="match status" value="1"/>
</dbReference>
<proteinExistence type="predicted"/>
<dbReference type="Proteomes" id="UP001185728">
    <property type="component" value="Unassembled WGS sequence"/>
</dbReference>
<evidence type="ECO:0000313" key="4">
    <source>
        <dbReference type="Proteomes" id="UP001185728"/>
    </source>
</evidence>
<comment type="caution">
    <text evidence="3">The sequence shown here is derived from an EMBL/GenBank/DDBJ whole genome shotgun (WGS) entry which is preliminary data.</text>
</comment>
<dbReference type="InterPro" id="IPR029044">
    <property type="entry name" value="Nucleotide-diphossugar_trans"/>
</dbReference>
<evidence type="ECO:0000313" key="3">
    <source>
        <dbReference type="EMBL" id="MDV7176140.1"/>
    </source>
</evidence>
<protein>
    <submittedName>
        <fullName evidence="3">Glycosyltransferase family A protein</fullName>
        <ecNumber evidence="3">2.4.-.-</ecNumber>
    </submittedName>
</protein>
<accession>A0AAP5T604</accession>
<evidence type="ECO:0000259" key="1">
    <source>
        <dbReference type="Pfam" id="PF00535"/>
    </source>
</evidence>
<keyword evidence="3" id="KW-0328">Glycosyltransferase</keyword>
<dbReference type="GO" id="GO:0016757">
    <property type="term" value="F:glycosyltransferase activity"/>
    <property type="evidence" value="ECO:0007669"/>
    <property type="project" value="UniProtKB-KW"/>
</dbReference>
<dbReference type="Pfam" id="PF00535">
    <property type="entry name" value="Glycos_transf_2"/>
    <property type="match status" value="1"/>
</dbReference>
<dbReference type="InterPro" id="IPR001173">
    <property type="entry name" value="Glyco_trans_2-like"/>
</dbReference>
<sequence length="295" mass="31510">MSKAVSVVIPCHNAAATVGRQISAVLTQLRPNDELVLVDNRSTDATRAVLDAAAARDERVRVVSAEERAGANHARNAGATTARHDVILFCDADDEVHPGWVDALRAALASGGVAGGAATPVDATGRRLGPDLGLHEIFGGPAYPLGASMGLHRDVLRAVGGFDESFAGGHDETDLAWRADTAGWPTVFVPSARIDYVQRPDARTAVRQRRSYARTAIQLWTRHPETVDPCGVSLRGAVRNLVRNVPSGLRVLLRTASTEQAAGWGWNVGLLEGHLRYRLWGTPPPPVIPRLESDA</sequence>
<feature type="domain" description="Glycosyltransferase 2-like" evidence="1">
    <location>
        <begin position="6"/>
        <end position="113"/>
    </location>
</feature>
<dbReference type="EC" id="2.4.-.-" evidence="3"/>
<evidence type="ECO:0000259" key="2">
    <source>
        <dbReference type="Pfam" id="PF13632"/>
    </source>
</evidence>
<feature type="domain" description="Glycosyltransferase 2-like" evidence="2">
    <location>
        <begin position="124"/>
        <end position="227"/>
    </location>
</feature>
<organism evidence="3 4">
    <name type="scientific">Micrococcus yunnanensis</name>
    <dbReference type="NCBI Taxonomy" id="566027"/>
    <lineage>
        <taxon>Bacteria</taxon>
        <taxon>Bacillati</taxon>
        <taxon>Actinomycetota</taxon>
        <taxon>Actinomycetes</taxon>
        <taxon>Micrococcales</taxon>
        <taxon>Micrococcaceae</taxon>
        <taxon>Micrococcus</taxon>
    </lineage>
</organism>
<dbReference type="Pfam" id="PF13632">
    <property type="entry name" value="Glyco_trans_2_3"/>
    <property type="match status" value="1"/>
</dbReference>
<reference evidence="3" key="1">
    <citation type="submission" date="2023-10" db="EMBL/GenBank/DDBJ databases">
        <title>Development of a sustainable strategy for remediation of hydrocarbon-contaminated territories based on the waste exchange concept.</title>
        <authorList>
            <person name="Krivoruchko A."/>
        </authorList>
    </citation>
    <scope>NUCLEOTIDE SEQUENCE</scope>
    <source>
        <strain evidence="3">IEGM 1325</strain>
    </source>
</reference>
<dbReference type="PANTHER" id="PTHR43685:SF2">
    <property type="entry name" value="GLYCOSYLTRANSFERASE 2-LIKE DOMAIN-CONTAINING PROTEIN"/>
    <property type="match status" value="1"/>
</dbReference>
<dbReference type="RefSeq" id="WP_020621789.1">
    <property type="nucleotide sequence ID" value="NZ_JAWLUK010000001.1"/>
</dbReference>
<keyword evidence="3" id="KW-0808">Transferase</keyword>
<dbReference type="Gene3D" id="3.90.550.10">
    <property type="entry name" value="Spore Coat Polysaccharide Biosynthesis Protein SpsA, Chain A"/>
    <property type="match status" value="1"/>
</dbReference>
<name>A0AAP5T604_9MICC</name>
<dbReference type="PANTHER" id="PTHR43685">
    <property type="entry name" value="GLYCOSYLTRANSFERASE"/>
    <property type="match status" value="1"/>
</dbReference>
<dbReference type="AlphaFoldDB" id="A0AAP5T604"/>
<dbReference type="SUPFAM" id="SSF53448">
    <property type="entry name" value="Nucleotide-diphospho-sugar transferases"/>
    <property type="match status" value="1"/>
</dbReference>
<dbReference type="InterPro" id="IPR050834">
    <property type="entry name" value="Glycosyltransf_2"/>
</dbReference>
<dbReference type="EMBL" id="JAWLUK010000001">
    <property type="protein sequence ID" value="MDV7176140.1"/>
    <property type="molecule type" value="Genomic_DNA"/>
</dbReference>
<gene>
    <name evidence="3" type="ORF">R4064_00555</name>
</gene>